<dbReference type="GO" id="GO:0005506">
    <property type="term" value="F:iron ion binding"/>
    <property type="evidence" value="ECO:0007669"/>
    <property type="project" value="InterPro"/>
</dbReference>
<dbReference type="InterPro" id="IPR001128">
    <property type="entry name" value="Cyt_P450"/>
</dbReference>
<dbReference type="InterPro" id="IPR050196">
    <property type="entry name" value="Cytochrome_P450_Monoox"/>
</dbReference>
<evidence type="ECO:0000256" key="3">
    <source>
        <dbReference type="ARBA" id="ARBA00022723"/>
    </source>
</evidence>
<keyword evidence="3 7" id="KW-0479">Metal-binding</keyword>
<dbReference type="Gene3D" id="1.10.630.10">
    <property type="entry name" value="Cytochrome P450"/>
    <property type="match status" value="1"/>
</dbReference>
<dbReference type="CDD" id="cd20620">
    <property type="entry name" value="CYP132-like"/>
    <property type="match status" value="1"/>
</dbReference>
<keyword evidence="5 7" id="KW-0408">Iron</keyword>
<dbReference type="PANTHER" id="PTHR24291">
    <property type="entry name" value="CYTOCHROME P450 FAMILY 4"/>
    <property type="match status" value="1"/>
</dbReference>
<organism evidence="9 10">
    <name type="scientific">Sulfuriroseicoccus oceanibius</name>
    <dbReference type="NCBI Taxonomy" id="2707525"/>
    <lineage>
        <taxon>Bacteria</taxon>
        <taxon>Pseudomonadati</taxon>
        <taxon>Verrucomicrobiota</taxon>
        <taxon>Verrucomicrobiia</taxon>
        <taxon>Verrucomicrobiales</taxon>
        <taxon>Verrucomicrobiaceae</taxon>
        <taxon>Sulfuriroseicoccus</taxon>
    </lineage>
</organism>
<dbReference type="PROSITE" id="PS00086">
    <property type="entry name" value="CYTOCHROME_P450"/>
    <property type="match status" value="1"/>
</dbReference>
<evidence type="ECO:0000256" key="4">
    <source>
        <dbReference type="ARBA" id="ARBA00023002"/>
    </source>
</evidence>
<name>A0A6B3LCN6_9BACT</name>
<evidence type="ECO:0000256" key="6">
    <source>
        <dbReference type="ARBA" id="ARBA00023033"/>
    </source>
</evidence>
<evidence type="ECO:0000256" key="7">
    <source>
        <dbReference type="PIRSR" id="PIRSR602401-1"/>
    </source>
</evidence>
<evidence type="ECO:0000256" key="8">
    <source>
        <dbReference type="RuleBase" id="RU000461"/>
    </source>
</evidence>
<keyword evidence="2 7" id="KW-0349">Heme</keyword>
<dbReference type="Proteomes" id="UP000475117">
    <property type="component" value="Chromosome"/>
</dbReference>
<evidence type="ECO:0000256" key="5">
    <source>
        <dbReference type="ARBA" id="ARBA00023004"/>
    </source>
</evidence>
<dbReference type="PANTHER" id="PTHR24291:SF50">
    <property type="entry name" value="BIFUNCTIONAL ALBAFLAVENONE MONOOXYGENASE_TERPENE SYNTHASE"/>
    <property type="match status" value="1"/>
</dbReference>
<protein>
    <submittedName>
        <fullName evidence="9">Cytochrome P450</fullName>
    </submittedName>
</protein>
<dbReference type="EMBL" id="CP066776">
    <property type="protein sequence ID" value="QQL45397.1"/>
    <property type="molecule type" value="Genomic_DNA"/>
</dbReference>
<dbReference type="InterPro" id="IPR036396">
    <property type="entry name" value="Cyt_P450_sf"/>
</dbReference>
<evidence type="ECO:0000256" key="1">
    <source>
        <dbReference type="ARBA" id="ARBA00010617"/>
    </source>
</evidence>
<dbReference type="Pfam" id="PF00067">
    <property type="entry name" value="p450"/>
    <property type="match status" value="1"/>
</dbReference>
<dbReference type="GO" id="GO:0020037">
    <property type="term" value="F:heme binding"/>
    <property type="evidence" value="ECO:0007669"/>
    <property type="project" value="InterPro"/>
</dbReference>
<keyword evidence="10" id="KW-1185">Reference proteome</keyword>
<sequence>MKEFIADPLGLLERAVREYGDVVRFRLGPMVEHLVNHPDHVAHVLQSHQANYDKDTRSSSHLRRICGDSLLTTNGAEWRRRRDLIRPAFRKGCVQEFTTLMVDSCGTLLDGWEREAERQRDAASEMTRLTYTIVARALFSTDVRVGASEMEPVMRSLMDISFERLRRVVNLPSWVPTAENRRFRTALAEMDRMVYELIDSHRQSDRYDDLLSMLLRVADDASGQRMTLRDVRNETITLLIAGHETTANALSWTLHLLATHPEIQEDVRDEVASVLGGRPPVVDDLARLELLTRVVHESMRLFPPIWIIERRAIADDEIAGFHIPRGSGVVVSPWTMHGHPGFWEQPDVFDPSRFESGHNPAFMPFGGGQRFCVGNEFAMIEAKVILAMVLQRFRVRPVDGAVIRPFAGITLPPAHGMPLRFDPL</sequence>
<dbReference type="InterPro" id="IPR017972">
    <property type="entry name" value="Cyt_P450_CS"/>
</dbReference>
<keyword evidence="6 8" id="KW-0503">Monooxygenase</keyword>
<keyword evidence="4 8" id="KW-0560">Oxidoreductase</keyword>
<dbReference type="SUPFAM" id="SSF48264">
    <property type="entry name" value="Cytochrome P450"/>
    <property type="match status" value="1"/>
</dbReference>
<gene>
    <name evidence="9" type="ORF">G3M56_002055</name>
</gene>
<accession>A0A6B3LCN6</accession>
<dbReference type="GO" id="GO:0004497">
    <property type="term" value="F:monooxygenase activity"/>
    <property type="evidence" value="ECO:0007669"/>
    <property type="project" value="UniProtKB-KW"/>
</dbReference>
<comment type="similarity">
    <text evidence="1 8">Belongs to the cytochrome P450 family.</text>
</comment>
<comment type="cofactor">
    <cofactor evidence="7">
        <name>heme</name>
        <dbReference type="ChEBI" id="CHEBI:30413"/>
    </cofactor>
</comment>
<dbReference type="InterPro" id="IPR002401">
    <property type="entry name" value="Cyt_P450_E_grp-I"/>
</dbReference>
<evidence type="ECO:0000313" key="10">
    <source>
        <dbReference type="Proteomes" id="UP000475117"/>
    </source>
</evidence>
<dbReference type="GO" id="GO:0016705">
    <property type="term" value="F:oxidoreductase activity, acting on paired donors, with incorporation or reduction of molecular oxygen"/>
    <property type="evidence" value="ECO:0007669"/>
    <property type="project" value="InterPro"/>
</dbReference>
<dbReference type="PRINTS" id="PR00385">
    <property type="entry name" value="P450"/>
</dbReference>
<dbReference type="PRINTS" id="PR00463">
    <property type="entry name" value="EP450I"/>
</dbReference>
<evidence type="ECO:0000256" key="2">
    <source>
        <dbReference type="ARBA" id="ARBA00022617"/>
    </source>
</evidence>
<reference evidence="9 10" key="1">
    <citation type="submission" date="2020-12" db="EMBL/GenBank/DDBJ databases">
        <title>Sulforoseuscoccus oceanibium gen. nov., sp. nov., a representative of the phylum Verrucomicrobia with special cytoplasmic membrane, and proposal of Sulforoseuscoccusaceae fam. nov.</title>
        <authorList>
            <person name="Xi F."/>
        </authorList>
    </citation>
    <scope>NUCLEOTIDE SEQUENCE [LARGE SCALE GENOMIC DNA]</scope>
    <source>
        <strain evidence="9 10">T37</strain>
    </source>
</reference>
<dbReference type="AlphaFoldDB" id="A0A6B3LCN6"/>
<proteinExistence type="inferred from homology"/>
<dbReference type="KEGG" id="soa:G3M56_002055"/>
<evidence type="ECO:0000313" key="9">
    <source>
        <dbReference type="EMBL" id="QQL45397.1"/>
    </source>
</evidence>
<feature type="binding site" description="axial binding residue" evidence="7">
    <location>
        <position position="372"/>
    </location>
    <ligand>
        <name>heme</name>
        <dbReference type="ChEBI" id="CHEBI:30413"/>
    </ligand>
    <ligandPart>
        <name>Fe</name>
        <dbReference type="ChEBI" id="CHEBI:18248"/>
    </ligandPart>
</feature>